<comment type="caution">
    <text evidence="1">The sequence shown here is derived from an EMBL/GenBank/DDBJ whole genome shotgun (WGS) entry which is preliminary data.</text>
</comment>
<evidence type="ECO:0000313" key="1">
    <source>
        <dbReference type="EMBL" id="TRY77589.1"/>
    </source>
</evidence>
<proteinExistence type="predicted"/>
<dbReference type="AlphaFoldDB" id="A0A553PIU1"/>
<keyword evidence="2" id="KW-1185">Reference proteome</keyword>
<protein>
    <submittedName>
        <fullName evidence="1">Uncharacterized protein</fullName>
    </submittedName>
</protein>
<name>A0A553PIU1_9TELE</name>
<reference evidence="1 2" key="1">
    <citation type="journal article" date="2019" name="Sci. Data">
        <title>Hybrid genome assembly and annotation of Danionella translucida.</title>
        <authorList>
            <person name="Kadobianskyi M."/>
            <person name="Schulze L."/>
            <person name="Schuelke M."/>
            <person name="Judkewitz B."/>
        </authorList>
    </citation>
    <scope>NUCLEOTIDE SEQUENCE [LARGE SCALE GENOMIC DNA]</scope>
    <source>
        <strain evidence="1 2">Bolton</strain>
    </source>
</reference>
<sequence>MKLYEKPQNAHFFLFKAKLSLLSVYHHDILKKQFFSFSELLPPEVLKNVPQFSYLEAYLIQLNRDNALLVSQSPRGTTLTSGGEMHHSRCVVNHANTLISSSEDPEMIGSNIFNPIEDFRKPLVTTFLPVKRILNNTYAFLREARLELFSRGKNLARFHFRSPSSQHKVGSEKPGDCKDRFPHSAGAFFLLLLRLLFQDLCLMNCFL</sequence>
<dbReference type="EMBL" id="SRMA01026680">
    <property type="protein sequence ID" value="TRY77589.1"/>
    <property type="molecule type" value="Genomic_DNA"/>
</dbReference>
<organism evidence="1 2">
    <name type="scientific">Danionella cerebrum</name>
    <dbReference type="NCBI Taxonomy" id="2873325"/>
    <lineage>
        <taxon>Eukaryota</taxon>
        <taxon>Metazoa</taxon>
        <taxon>Chordata</taxon>
        <taxon>Craniata</taxon>
        <taxon>Vertebrata</taxon>
        <taxon>Euteleostomi</taxon>
        <taxon>Actinopterygii</taxon>
        <taxon>Neopterygii</taxon>
        <taxon>Teleostei</taxon>
        <taxon>Ostariophysi</taxon>
        <taxon>Cypriniformes</taxon>
        <taxon>Danionidae</taxon>
        <taxon>Danioninae</taxon>
        <taxon>Danionella</taxon>
    </lineage>
</organism>
<dbReference type="Proteomes" id="UP000316079">
    <property type="component" value="Unassembled WGS sequence"/>
</dbReference>
<evidence type="ECO:0000313" key="2">
    <source>
        <dbReference type="Proteomes" id="UP000316079"/>
    </source>
</evidence>
<gene>
    <name evidence="1" type="ORF">DNTS_024418</name>
</gene>
<accession>A0A553PIU1</accession>